<feature type="coiled-coil region" evidence="1">
    <location>
        <begin position="51"/>
        <end position="78"/>
    </location>
</feature>
<dbReference type="OrthoDB" id="1454509at2"/>
<dbReference type="AlphaFoldDB" id="A0A098RYE3"/>
<keyword evidence="4" id="KW-1185">Reference proteome</keyword>
<organism evidence="3 4">
    <name type="scientific">Phaeodactylibacter xiamenensis</name>
    <dbReference type="NCBI Taxonomy" id="1524460"/>
    <lineage>
        <taxon>Bacteria</taxon>
        <taxon>Pseudomonadati</taxon>
        <taxon>Bacteroidota</taxon>
        <taxon>Saprospiria</taxon>
        <taxon>Saprospirales</taxon>
        <taxon>Haliscomenobacteraceae</taxon>
        <taxon>Phaeodactylibacter</taxon>
    </lineage>
</organism>
<dbReference type="RefSeq" id="WP_044230256.1">
    <property type="nucleotide sequence ID" value="NZ_JPOS01000119.1"/>
</dbReference>
<keyword evidence="1" id="KW-0175">Coiled coil</keyword>
<name>A0A098RYE3_9BACT</name>
<keyword evidence="2" id="KW-0472">Membrane</keyword>
<evidence type="ECO:0000313" key="4">
    <source>
        <dbReference type="Proteomes" id="UP000029736"/>
    </source>
</evidence>
<proteinExistence type="predicted"/>
<dbReference type="EMBL" id="JPOS01000119">
    <property type="protein sequence ID" value="KGE84826.1"/>
    <property type="molecule type" value="Genomic_DNA"/>
</dbReference>
<gene>
    <name evidence="3" type="ORF">IX84_31550</name>
</gene>
<sequence>MLEITFPDFLELLSALFVSIGGATVVIIGVSKWFGDFLSKRLLDNYNNKHQEDLEAIKSKYSTQLENTKTELDKAKSLFLRYSEKQFELYNDLWKVLLQTKHQADMLWDKATPEKIPSFAEQISLTRKAIDDNLILIEDEHYEKLIELINQFDKFQFGKKTLVELRNKPRDEFENQRIDSQMVINTIQTNRGVKESYDKLIMEIGKSFREQIKG</sequence>
<accession>A0A098RYE3</accession>
<evidence type="ECO:0000256" key="1">
    <source>
        <dbReference type="SAM" id="Coils"/>
    </source>
</evidence>
<dbReference type="Proteomes" id="UP000029736">
    <property type="component" value="Unassembled WGS sequence"/>
</dbReference>
<reference evidence="3 4" key="1">
    <citation type="journal article" date="2014" name="Int. J. Syst. Evol. Microbiol.">
        <title>Phaeodactylibacter xiamenensis gen. nov., sp. nov., a member of the family Saprospiraceae isolated from the marine alga Phaeodactylum tricornutum.</title>
        <authorList>
            <person name="Chen Z.Jr."/>
            <person name="Lei X."/>
            <person name="Lai Q."/>
            <person name="Li Y."/>
            <person name="Zhang B."/>
            <person name="Zhang J."/>
            <person name="Zhang H."/>
            <person name="Yang L."/>
            <person name="Zheng W."/>
            <person name="Tian Y."/>
            <person name="Yu Z."/>
            <person name="Xu H.Jr."/>
            <person name="Zheng T."/>
        </authorList>
    </citation>
    <scope>NUCLEOTIDE SEQUENCE [LARGE SCALE GENOMIC DNA]</scope>
    <source>
        <strain evidence="3 4">KD52</strain>
    </source>
</reference>
<evidence type="ECO:0000256" key="2">
    <source>
        <dbReference type="SAM" id="Phobius"/>
    </source>
</evidence>
<evidence type="ECO:0000313" key="3">
    <source>
        <dbReference type="EMBL" id="KGE84826.1"/>
    </source>
</evidence>
<feature type="transmembrane region" description="Helical" evidence="2">
    <location>
        <begin position="12"/>
        <end position="34"/>
    </location>
</feature>
<comment type="caution">
    <text evidence="3">The sequence shown here is derived from an EMBL/GenBank/DDBJ whole genome shotgun (WGS) entry which is preliminary data.</text>
</comment>
<keyword evidence="2" id="KW-0812">Transmembrane</keyword>
<protein>
    <submittedName>
        <fullName evidence="3">Uncharacterized protein</fullName>
    </submittedName>
</protein>
<keyword evidence="2" id="KW-1133">Transmembrane helix</keyword>